<gene>
    <name evidence="1" type="ORF">BDN72DRAFT_901558</name>
</gene>
<evidence type="ECO:0000313" key="1">
    <source>
        <dbReference type="EMBL" id="TFK64452.1"/>
    </source>
</evidence>
<sequence>MRFLFSLPLLALSLLFCGLNVSGSPTLEGDVARRSPAFNPLTNAQRLARGLPPNPPVRRTGAVLKPSPSPVPGSKYYATIEARTDDGKTVAKLGQVDKGIYRFLAKGQSPAKVSFSLPTSNSGSNLRLTDVNTNVPEFPIIGLVVGDGNTDQNIRHGSSNYLQFVGIKTGTSPNSTPQFIPNSYSDFTKKPQVAESDVWSIDLKTLTLTPQWINTDGSKPDVHILIANGNFFVTGDVQEWTKKNGSGTSVKLVLVWA</sequence>
<name>A0ACD3AFT6_9AGAR</name>
<keyword evidence="2" id="KW-1185">Reference proteome</keyword>
<proteinExistence type="predicted"/>
<dbReference type="Proteomes" id="UP000308600">
    <property type="component" value="Unassembled WGS sequence"/>
</dbReference>
<evidence type="ECO:0000313" key="2">
    <source>
        <dbReference type="Proteomes" id="UP000308600"/>
    </source>
</evidence>
<protein>
    <submittedName>
        <fullName evidence="1">Uncharacterized protein</fullName>
    </submittedName>
</protein>
<organism evidence="1 2">
    <name type="scientific">Pluteus cervinus</name>
    <dbReference type="NCBI Taxonomy" id="181527"/>
    <lineage>
        <taxon>Eukaryota</taxon>
        <taxon>Fungi</taxon>
        <taxon>Dikarya</taxon>
        <taxon>Basidiomycota</taxon>
        <taxon>Agaricomycotina</taxon>
        <taxon>Agaricomycetes</taxon>
        <taxon>Agaricomycetidae</taxon>
        <taxon>Agaricales</taxon>
        <taxon>Pluteineae</taxon>
        <taxon>Pluteaceae</taxon>
        <taxon>Pluteus</taxon>
    </lineage>
</organism>
<dbReference type="EMBL" id="ML208474">
    <property type="protein sequence ID" value="TFK64452.1"/>
    <property type="molecule type" value="Genomic_DNA"/>
</dbReference>
<reference evidence="1 2" key="1">
    <citation type="journal article" date="2019" name="Nat. Ecol. Evol.">
        <title>Megaphylogeny resolves global patterns of mushroom evolution.</title>
        <authorList>
            <person name="Varga T."/>
            <person name="Krizsan K."/>
            <person name="Foldi C."/>
            <person name="Dima B."/>
            <person name="Sanchez-Garcia M."/>
            <person name="Sanchez-Ramirez S."/>
            <person name="Szollosi G.J."/>
            <person name="Szarkandi J.G."/>
            <person name="Papp V."/>
            <person name="Albert L."/>
            <person name="Andreopoulos W."/>
            <person name="Angelini C."/>
            <person name="Antonin V."/>
            <person name="Barry K.W."/>
            <person name="Bougher N.L."/>
            <person name="Buchanan P."/>
            <person name="Buyck B."/>
            <person name="Bense V."/>
            <person name="Catcheside P."/>
            <person name="Chovatia M."/>
            <person name="Cooper J."/>
            <person name="Damon W."/>
            <person name="Desjardin D."/>
            <person name="Finy P."/>
            <person name="Geml J."/>
            <person name="Haridas S."/>
            <person name="Hughes K."/>
            <person name="Justo A."/>
            <person name="Karasinski D."/>
            <person name="Kautmanova I."/>
            <person name="Kiss B."/>
            <person name="Kocsube S."/>
            <person name="Kotiranta H."/>
            <person name="LaButti K.M."/>
            <person name="Lechner B.E."/>
            <person name="Liimatainen K."/>
            <person name="Lipzen A."/>
            <person name="Lukacs Z."/>
            <person name="Mihaltcheva S."/>
            <person name="Morgado L.N."/>
            <person name="Niskanen T."/>
            <person name="Noordeloos M.E."/>
            <person name="Ohm R.A."/>
            <person name="Ortiz-Santana B."/>
            <person name="Ovrebo C."/>
            <person name="Racz N."/>
            <person name="Riley R."/>
            <person name="Savchenko A."/>
            <person name="Shiryaev A."/>
            <person name="Soop K."/>
            <person name="Spirin V."/>
            <person name="Szebenyi C."/>
            <person name="Tomsovsky M."/>
            <person name="Tulloss R.E."/>
            <person name="Uehling J."/>
            <person name="Grigoriev I.V."/>
            <person name="Vagvolgyi C."/>
            <person name="Papp T."/>
            <person name="Martin F.M."/>
            <person name="Miettinen O."/>
            <person name="Hibbett D.S."/>
            <person name="Nagy L.G."/>
        </authorList>
    </citation>
    <scope>NUCLEOTIDE SEQUENCE [LARGE SCALE GENOMIC DNA]</scope>
    <source>
        <strain evidence="1 2">NL-1719</strain>
    </source>
</reference>
<accession>A0ACD3AFT6</accession>